<sequence>MEHLIFKHMETVKLITESSLKRIPENAADFIPEGFNNSIRWNFGHIVYIQEKIAFLLLNEKSGLPASYEELFSAGTSPRSWEQEPPSLKEIADALADQKERILQFMPGRLEEILPEPFTNKAGITFHTAGEAFLFSFYHEALHMEAIKKIYQIYRKEQV</sequence>
<dbReference type="EMBL" id="VTES01000002">
    <property type="protein sequence ID" value="TYS65327.1"/>
    <property type="molecule type" value="Genomic_DNA"/>
</dbReference>
<evidence type="ECO:0000259" key="1">
    <source>
        <dbReference type="Pfam" id="PF12867"/>
    </source>
</evidence>
<feature type="domain" description="DinB-like" evidence="1">
    <location>
        <begin position="16"/>
        <end position="147"/>
    </location>
</feature>
<comment type="caution">
    <text evidence="2">The sequence shown here is derived from an EMBL/GenBank/DDBJ whole genome shotgun (WGS) entry which is preliminary data.</text>
</comment>
<proteinExistence type="predicted"/>
<dbReference type="Pfam" id="PF12867">
    <property type="entry name" value="DinB_2"/>
    <property type="match status" value="1"/>
</dbReference>
<dbReference type="InterPro" id="IPR034660">
    <property type="entry name" value="DinB/YfiT-like"/>
</dbReference>
<dbReference type="InterPro" id="IPR024775">
    <property type="entry name" value="DinB-like"/>
</dbReference>
<protein>
    <submittedName>
        <fullName evidence="2">DinB family protein</fullName>
    </submittedName>
</protein>
<gene>
    <name evidence="2" type="ORF">FZD47_08345</name>
</gene>
<reference evidence="2 3" key="1">
    <citation type="submission" date="2019-08" db="EMBL/GenBank/DDBJ databases">
        <title>Bacillus genomes from the desert of Cuatro Cienegas, Coahuila.</title>
        <authorList>
            <person name="Olmedo-Alvarez G."/>
        </authorList>
    </citation>
    <scope>NUCLEOTIDE SEQUENCE [LARGE SCALE GENOMIC DNA]</scope>
    <source>
        <strain evidence="2 3">CH37_1T</strain>
    </source>
</reference>
<dbReference type="Gene3D" id="1.20.120.450">
    <property type="entry name" value="dinb family like domain"/>
    <property type="match status" value="1"/>
</dbReference>
<evidence type="ECO:0000313" key="3">
    <source>
        <dbReference type="Proteomes" id="UP000323732"/>
    </source>
</evidence>
<name>A0A5D4SPP5_9BACI</name>
<organism evidence="2 3">
    <name type="scientific">Bacillus infantis</name>
    <dbReference type="NCBI Taxonomy" id="324767"/>
    <lineage>
        <taxon>Bacteria</taxon>
        <taxon>Bacillati</taxon>
        <taxon>Bacillota</taxon>
        <taxon>Bacilli</taxon>
        <taxon>Bacillales</taxon>
        <taxon>Bacillaceae</taxon>
        <taxon>Bacillus</taxon>
    </lineage>
</organism>
<dbReference type="AlphaFoldDB" id="A0A5D4SPP5"/>
<dbReference type="RefSeq" id="WP_022543831.1">
    <property type="nucleotide sequence ID" value="NZ_JAWPEO010000007.1"/>
</dbReference>
<dbReference type="SUPFAM" id="SSF109854">
    <property type="entry name" value="DinB/YfiT-like putative metalloenzymes"/>
    <property type="match status" value="1"/>
</dbReference>
<accession>A0A5D4SPP5</accession>
<evidence type="ECO:0000313" key="2">
    <source>
        <dbReference type="EMBL" id="TYS65327.1"/>
    </source>
</evidence>
<dbReference type="Proteomes" id="UP000323732">
    <property type="component" value="Unassembled WGS sequence"/>
</dbReference>